<evidence type="ECO:0000313" key="3">
    <source>
        <dbReference type="Proteomes" id="UP001498238"/>
    </source>
</evidence>
<name>A0ABN0SJC7_9MICO</name>
<evidence type="ECO:0000313" key="2">
    <source>
        <dbReference type="EMBL" id="GAA0034312.1"/>
    </source>
</evidence>
<evidence type="ECO:0000256" key="1">
    <source>
        <dbReference type="SAM" id="MobiDB-lite"/>
    </source>
</evidence>
<proteinExistence type="predicted"/>
<accession>A0ABN0SJC7</accession>
<feature type="compositionally biased region" description="Low complexity" evidence="1">
    <location>
        <begin position="81"/>
        <end position="98"/>
    </location>
</feature>
<organism evidence="2 3">
    <name type="scientific">Brevibacterium metallidurans</name>
    <dbReference type="NCBI Taxonomy" id="1482676"/>
    <lineage>
        <taxon>Bacteria</taxon>
        <taxon>Bacillati</taxon>
        <taxon>Actinomycetota</taxon>
        <taxon>Actinomycetes</taxon>
        <taxon>Micrococcales</taxon>
        <taxon>Brevibacteriaceae</taxon>
        <taxon>Brevibacterium</taxon>
    </lineage>
</organism>
<comment type="caution">
    <text evidence="2">The sequence shown here is derived from an EMBL/GenBank/DDBJ whole genome shotgun (WGS) entry which is preliminary data.</text>
</comment>
<keyword evidence="3" id="KW-1185">Reference proteome</keyword>
<dbReference type="Proteomes" id="UP001498238">
    <property type="component" value="Unassembled WGS sequence"/>
</dbReference>
<dbReference type="EMBL" id="BAAAAF010000001">
    <property type="protein sequence ID" value="GAA0034312.1"/>
    <property type="molecule type" value="Genomic_DNA"/>
</dbReference>
<protein>
    <submittedName>
        <fullName evidence="2">Uncharacterized protein</fullName>
    </submittedName>
</protein>
<sequence>MPDLGKGDEQSQLRSPAEATAQTVCPFPPLISAGVIAAIPTVARTAVVRAVVTPFAVARSGPERPALAEESAVAEGAALGEGISTGESSGSAAMSAGSWPTESSSPLELGECLGDLGSRVVCRHA</sequence>
<feature type="region of interest" description="Disordered" evidence="1">
    <location>
        <begin position="1"/>
        <end position="20"/>
    </location>
</feature>
<feature type="region of interest" description="Disordered" evidence="1">
    <location>
        <begin position="81"/>
        <end position="108"/>
    </location>
</feature>
<reference evidence="2 3" key="1">
    <citation type="submission" date="2024-01" db="EMBL/GenBank/DDBJ databases">
        <title>Characterization of antibiotic resistant novel bacterial strains and their environmental applications.</title>
        <authorList>
            <person name="Manzoor S."/>
            <person name="Abbas S."/>
            <person name="Arshad M."/>
            <person name="Ahmed I."/>
        </authorList>
    </citation>
    <scope>NUCLEOTIDE SEQUENCE [LARGE SCALE GENOMIC DNA]</scope>
    <source>
        <strain evidence="2 3">NCCP-602</strain>
    </source>
</reference>
<gene>
    <name evidence="2" type="ORF">NCCP602_02730</name>
</gene>
<feature type="compositionally biased region" description="Basic and acidic residues" evidence="1">
    <location>
        <begin position="1"/>
        <end position="11"/>
    </location>
</feature>